<dbReference type="Pfam" id="PF03884">
    <property type="entry name" value="YacG"/>
    <property type="match status" value="1"/>
</dbReference>
<dbReference type="GO" id="GO:0006355">
    <property type="term" value="P:regulation of DNA-templated transcription"/>
    <property type="evidence" value="ECO:0007669"/>
    <property type="project" value="InterPro"/>
</dbReference>
<comment type="similarity">
    <text evidence="3">Belongs to the DNA gyrase inhibitor YacG family.</text>
</comment>
<dbReference type="GO" id="GO:0008657">
    <property type="term" value="F:DNA topoisomerase type II (double strand cut, ATP-hydrolyzing) inhibitor activity"/>
    <property type="evidence" value="ECO:0007669"/>
    <property type="project" value="UniProtKB-UniRule"/>
</dbReference>
<feature type="binding site" evidence="3">
    <location>
        <position position="21"/>
    </location>
    <ligand>
        <name>Zn(2+)</name>
        <dbReference type="ChEBI" id="CHEBI:29105"/>
    </ligand>
</feature>
<dbReference type="EMBL" id="JAZHOF010000009">
    <property type="protein sequence ID" value="MEJ8574014.1"/>
    <property type="molecule type" value="Genomic_DNA"/>
</dbReference>
<feature type="region of interest" description="Disordered" evidence="4">
    <location>
        <begin position="53"/>
        <end position="74"/>
    </location>
</feature>
<comment type="cofactor">
    <cofactor evidence="3">
        <name>Zn(2+)</name>
        <dbReference type="ChEBI" id="CHEBI:29105"/>
    </cofactor>
    <text evidence="3">Binds 1 zinc ion.</text>
</comment>
<feature type="binding site" evidence="3">
    <location>
        <position position="18"/>
    </location>
    <ligand>
        <name>Zn(2+)</name>
        <dbReference type="ChEBI" id="CHEBI:29105"/>
    </ligand>
</feature>
<dbReference type="PANTHER" id="PTHR36150:SF1">
    <property type="entry name" value="DNA GYRASE INHIBITOR YACG"/>
    <property type="match status" value="1"/>
</dbReference>
<dbReference type="Gene3D" id="3.30.50.10">
    <property type="entry name" value="Erythroid Transcription Factor GATA-1, subunit A"/>
    <property type="match status" value="1"/>
</dbReference>
<dbReference type="NCBIfam" id="NF002362">
    <property type="entry name" value="PRK01343.1"/>
    <property type="match status" value="1"/>
</dbReference>
<dbReference type="Proteomes" id="UP001378188">
    <property type="component" value="Unassembled WGS sequence"/>
</dbReference>
<evidence type="ECO:0000256" key="1">
    <source>
        <dbReference type="ARBA" id="ARBA00022723"/>
    </source>
</evidence>
<dbReference type="InterPro" id="IPR005584">
    <property type="entry name" value="DNA_gyrase_inhibitor_YacG"/>
</dbReference>
<name>A0AAW9RXA6_9HYPH</name>
<keyword evidence="6" id="KW-1185">Reference proteome</keyword>
<dbReference type="AlphaFoldDB" id="A0AAW9RXA6"/>
<proteinExistence type="inferred from homology"/>
<evidence type="ECO:0000313" key="6">
    <source>
        <dbReference type="Proteomes" id="UP001378188"/>
    </source>
</evidence>
<reference evidence="5 6" key="1">
    <citation type="submission" date="2024-02" db="EMBL/GenBank/DDBJ databases">
        <title>Genome analysis and characterization of Microbaculum marinisediminis sp. nov., isolated from marine sediment.</title>
        <authorList>
            <person name="Du Z.-J."/>
            <person name="Ye Y.-Q."/>
            <person name="Zhang Z.-R."/>
            <person name="Yuan S.-M."/>
            <person name="Zhang X.-Y."/>
        </authorList>
    </citation>
    <scope>NUCLEOTIDE SEQUENCE [LARGE SCALE GENOMIC DNA]</scope>
    <source>
        <strain evidence="5 6">SDUM1044001</strain>
    </source>
</reference>
<dbReference type="HAMAP" id="MF_00649">
    <property type="entry name" value="DNA_gyrase_inhibitor_YacG"/>
    <property type="match status" value="1"/>
</dbReference>
<evidence type="ECO:0000256" key="3">
    <source>
        <dbReference type="HAMAP-Rule" id="MF_00649"/>
    </source>
</evidence>
<accession>A0AAW9RXA6</accession>
<keyword evidence="2 3" id="KW-0862">Zinc</keyword>
<organism evidence="5 6">
    <name type="scientific">Microbaculum marinum</name>
    <dbReference type="NCBI Taxonomy" id="1764581"/>
    <lineage>
        <taxon>Bacteria</taxon>
        <taxon>Pseudomonadati</taxon>
        <taxon>Pseudomonadota</taxon>
        <taxon>Alphaproteobacteria</taxon>
        <taxon>Hyphomicrobiales</taxon>
        <taxon>Tepidamorphaceae</taxon>
        <taxon>Microbaculum</taxon>
    </lineage>
</organism>
<comment type="subunit">
    <text evidence="3">Interacts with GyrB.</text>
</comment>
<feature type="binding site" evidence="3">
    <location>
        <position position="37"/>
    </location>
    <ligand>
        <name>Zn(2+)</name>
        <dbReference type="ChEBI" id="CHEBI:29105"/>
    </ligand>
</feature>
<gene>
    <name evidence="3 5" type="primary">yacG</name>
    <name evidence="5" type="ORF">V3328_21180</name>
</gene>
<dbReference type="PANTHER" id="PTHR36150">
    <property type="entry name" value="DNA GYRASE INHIBITOR YACG"/>
    <property type="match status" value="1"/>
</dbReference>
<comment type="caution">
    <text evidence="5">The sequence shown here is derived from an EMBL/GenBank/DDBJ whole genome shotgun (WGS) entry which is preliminary data.</text>
</comment>
<evidence type="ECO:0000256" key="4">
    <source>
        <dbReference type="SAM" id="MobiDB-lite"/>
    </source>
</evidence>
<dbReference type="GO" id="GO:0008270">
    <property type="term" value="F:zinc ion binding"/>
    <property type="evidence" value="ECO:0007669"/>
    <property type="project" value="UniProtKB-UniRule"/>
</dbReference>
<dbReference type="RefSeq" id="WP_340331707.1">
    <property type="nucleotide sequence ID" value="NZ_JAZHOF010000009.1"/>
</dbReference>
<comment type="function">
    <text evidence="3">Inhibits all the catalytic activities of DNA gyrase by preventing its interaction with DNA. Acts by binding directly to the C-terminal domain of GyrB, which probably disrupts DNA binding by the gyrase.</text>
</comment>
<evidence type="ECO:0000313" key="5">
    <source>
        <dbReference type="EMBL" id="MEJ8574014.1"/>
    </source>
</evidence>
<protein>
    <recommendedName>
        <fullName evidence="3">DNA gyrase inhibitor YacG</fullName>
    </recommendedName>
</protein>
<evidence type="ECO:0000256" key="2">
    <source>
        <dbReference type="ARBA" id="ARBA00022833"/>
    </source>
</evidence>
<dbReference type="SUPFAM" id="SSF57716">
    <property type="entry name" value="Glucocorticoid receptor-like (DNA-binding domain)"/>
    <property type="match status" value="1"/>
</dbReference>
<keyword evidence="1 3" id="KW-0479">Metal-binding</keyword>
<dbReference type="InterPro" id="IPR013088">
    <property type="entry name" value="Znf_NHR/GATA"/>
</dbReference>
<feature type="binding site" evidence="3">
    <location>
        <position position="33"/>
    </location>
    <ligand>
        <name>Zn(2+)</name>
        <dbReference type="ChEBI" id="CHEBI:29105"/>
    </ligand>
</feature>
<sequence>MNDHDPGGKAAPRAGERCPICGQPTVHRNRPFCSSRCANIDLNRWLTGHYAIPVVEDEDEDGGPRDSEGPDGAA</sequence>